<dbReference type="EMBL" id="VWXL01000058">
    <property type="protein sequence ID" value="MVB11442.1"/>
    <property type="molecule type" value="Genomic_DNA"/>
</dbReference>
<evidence type="ECO:0000313" key="2">
    <source>
        <dbReference type="EMBL" id="MVB11442.1"/>
    </source>
</evidence>
<reference evidence="2 3" key="1">
    <citation type="submission" date="2019-09" db="EMBL/GenBank/DDBJ databases">
        <title>Genome sequence of Clostridium sp. EA1.</title>
        <authorList>
            <person name="Poehlein A."/>
            <person name="Bengelsdorf F.R."/>
            <person name="Daniel R."/>
        </authorList>
    </citation>
    <scope>NUCLEOTIDE SEQUENCE [LARGE SCALE GENOMIC DNA]</scope>
    <source>
        <strain evidence="2 3">EA1</strain>
    </source>
</reference>
<sequence length="61" mass="6912">MKTLKWIILLIVSVGVGSFIDVNILEKIDINVWLSRGIGCLVTVIIALLMHHCFFRKKSSK</sequence>
<dbReference type="RefSeq" id="WP_166525114.1">
    <property type="nucleotide sequence ID" value="NZ_VWXL01000058.1"/>
</dbReference>
<gene>
    <name evidence="2" type="ORF">CAFE_21570</name>
</gene>
<keyword evidence="1" id="KW-0812">Transmembrane</keyword>
<feature type="transmembrane region" description="Helical" evidence="1">
    <location>
        <begin position="7"/>
        <end position="25"/>
    </location>
</feature>
<comment type="caution">
    <text evidence="2">The sequence shown here is derived from an EMBL/GenBank/DDBJ whole genome shotgun (WGS) entry which is preliminary data.</text>
</comment>
<accession>A0A6N8I0A2</accession>
<evidence type="ECO:0000313" key="3">
    <source>
        <dbReference type="Proteomes" id="UP000469440"/>
    </source>
</evidence>
<keyword evidence="1" id="KW-0472">Membrane</keyword>
<keyword evidence="1" id="KW-1133">Transmembrane helix</keyword>
<protein>
    <submittedName>
        <fullName evidence="2">Uncharacterized protein</fullName>
    </submittedName>
</protein>
<feature type="transmembrane region" description="Helical" evidence="1">
    <location>
        <begin position="31"/>
        <end position="55"/>
    </location>
</feature>
<dbReference type="Proteomes" id="UP000469440">
    <property type="component" value="Unassembled WGS sequence"/>
</dbReference>
<keyword evidence="3" id="KW-1185">Reference proteome</keyword>
<dbReference type="AlphaFoldDB" id="A0A6N8I0A2"/>
<evidence type="ECO:0000256" key="1">
    <source>
        <dbReference type="SAM" id="Phobius"/>
    </source>
</evidence>
<name>A0A6N8I0A2_9FIRM</name>
<proteinExistence type="predicted"/>
<organism evidence="2 3">
    <name type="scientific">Caproicibacter fermentans</name>
    <dbReference type="NCBI Taxonomy" id="2576756"/>
    <lineage>
        <taxon>Bacteria</taxon>
        <taxon>Bacillati</taxon>
        <taxon>Bacillota</taxon>
        <taxon>Clostridia</taxon>
        <taxon>Eubacteriales</taxon>
        <taxon>Acutalibacteraceae</taxon>
        <taxon>Caproicibacter</taxon>
    </lineage>
</organism>